<dbReference type="Proteomes" id="UP000683360">
    <property type="component" value="Unassembled WGS sequence"/>
</dbReference>
<dbReference type="InterPro" id="IPR044772">
    <property type="entry name" value="NO3_transporter"/>
</dbReference>
<evidence type="ECO:0000256" key="4">
    <source>
        <dbReference type="ARBA" id="ARBA00022989"/>
    </source>
</evidence>
<evidence type="ECO:0000256" key="2">
    <source>
        <dbReference type="ARBA" id="ARBA00008432"/>
    </source>
</evidence>
<reference evidence="7" key="1">
    <citation type="submission" date="2021-03" db="EMBL/GenBank/DDBJ databases">
        <authorList>
            <person name="Bekaert M."/>
        </authorList>
    </citation>
    <scope>NUCLEOTIDE SEQUENCE</scope>
</reference>
<feature type="transmembrane region" description="Helical" evidence="6">
    <location>
        <begin position="65"/>
        <end position="88"/>
    </location>
</feature>
<keyword evidence="3 6" id="KW-0812">Transmembrane</keyword>
<dbReference type="PANTHER" id="PTHR23515">
    <property type="entry name" value="HIGH-AFFINITY NITRATE TRANSPORTER 2.3"/>
    <property type="match status" value="1"/>
</dbReference>
<proteinExistence type="inferred from homology"/>
<feature type="transmembrane region" description="Helical" evidence="6">
    <location>
        <begin position="12"/>
        <end position="29"/>
    </location>
</feature>
<evidence type="ECO:0000256" key="5">
    <source>
        <dbReference type="ARBA" id="ARBA00023136"/>
    </source>
</evidence>
<evidence type="ECO:0000313" key="8">
    <source>
        <dbReference type="Proteomes" id="UP000683360"/>
    </source>
</evidence>
<dbReference type="GO" id="GO:0015112">
    <property type="term" value="F:nitrate transmembrane transporter activity"/>
    <property type="evidence" value="ECO:0007669"/>
    <property type="project" value="InterPro"/>
</dbReference>
<keyword evidence="5 6" id="KW-0472">Membrane</keyword>
<accession>A0A8S3VM06</accession>
<feature type="transmembrane region" description="Helical" evidence="6">
    <location>
        <begin position="100"/>
        <end position="121"/>
    </location>
</feature>
<dbReference type="Pfam" id="PF07690">
    <property type="entry name" value="MFS_1"/>
    <property type="match status" value="1"/>
</dbReference>
<evidence type="ECO:0000256" key="1">
    <source>
        <dbReference type="ARBA" id="ARBA00004141"/>
    </source>
</evidence>
<dbReference type="OrthoDB" id="434240at2759"/>
<feature type="transmembrane region" description="Helical" evidence="6">
    <location>
        <begin position="560"/>
        <end position="581"/>
    </location>
</feature>
<feature type="transmembrane region" description="Helical" evidence="6">
    <location>
        <begin position="41"/>
        <end position="59"/>
    </location>
</feature>
<evidence type="ECO:0000256" key="3">
    <source>
        <dbReference type="ARBA" id="ARBA00022692"/>
    </source>
</evidence>
<organism evidence="7 8">
    <name type="scientific">Mytilus edulis</name>
    <name type="common">Blue mussel</name>
    <dbReference type="NCBI Taxonomy" id="6550"/>
    <lineage>
        <taxon>Eukaryota</taxon>
        <taxon>Metazoa</taxon>
        <taxon>Spiralia</taxon>
        <taxon>Lophotrochozoa</taxon>
        <taxon>Mollusca</taxon>
        <taxon>Bivalvia</taxon>
        <taxon>Autobranchia</taxon>
        <taxon>Pteriomorphia</taxon>
        <taxon>Mytilida</taxon>
        <taxon>Mytiloidea</taxon>
        <taxon>Mytilidae</taxon>
        <taxon>Mytilinae</taxon>
        <taxon>Mytilus</taxon>
    </lineage>
</organism>
<keyword evidence="4 6" id="KW-1133">Transmembrane helix</keyword>
<dbReference type="Gene3D" id="1.20.1250.20">
    <property type="entry name" value="MFS general substrate transporter like domains"/>
    <property type="match status" value="2"/>
</dbReference>
<comment type="similarity">
    <text evidence="2">Belongs to the major facilitator superfamily. Nitrate/nitrite porter (TC 2.A.1.8) family.</text>
</comment>
<dbReference type="AlphaFoldDB" id="A0A8S3VM06"/>
<keyword evidence="8" id="KW-1185">Reference proteome</keyword>
<dbReference type="InterPro" id="IPR011701">
    <property type="entry name" value="MFS"/>
</dbReference>
<dbReference type="SUPFAM" id="SSF103473">
    <property type="entry name" value="MFS general substrate transporter"/>
    <property type="match status" value="1"/>
</dbReference>
<feature type="transmembrane region" description="Helical" evidence="6">
    <location>
        <begin position="133"/>
        <end position="152"/>
    </location>
</feature>
<feature type="transmembrane region" description="Helical" evidence="6">
    <location>
        <begin position="527"/>
        <end position="548"/>
    </location>
</feature>
<sequence length="641" mass="70411">MKELNLSKKDVANSGIASVAATIGLRIIVGPLCDKFGPRRIMSALLLTGSIPMALAGLIKNGTGLIVLRLFIGVLGGAFVPCQVWTSIMFNSKIVGTANALVGGWGNLGGGFTFLFMPAIFQLVKLAGADAFLAWKIAVIIPALICCIAGIYGTGTVKDTEYIAFKKFYDKPIGCCGTQLYDNIKYCYAYCAEQSHITLTNLYNKCLKPDASPIQQTTNTQTEARNSVVRHVLTPTKYKGGPVGVVVNRDIVTSPYNPNKACHRLVFYTSTNDRGKRSRIDFEEGFDIDDPVLLRTPPHTSPVINEESKEAMQTVTLAARPDTPYQQHQRSRSITILFTSDDCPQGPWRKRILPEKSKLDTVVVGEDEYLQQEDAQIVDFKDSRQSTGWTVFTVFILFVQYGMCFGVEIATNTVLNLYLLYKFKIEGCNETTTEDEISSGISNAVRNASHINTFVRNDFHCSVLNQNTASLIASLFGLMNLFARALGGSLSDALFKKIKLPGRLIAHQLCLAGEGVMLIIFSQMTSIPSAIATLTICSVLVQASEGTTYSLVPYVNKQRVGVIAGLVGAGGNTGAIIWNTIWVQLVDINPSMWFWILGVCVICGSTLTLFIRIENTTIWHLLRNHKKKISDKEDNRHLGKK</sequence>
<gene>
    <name evidence="7" type="ORF">MEDL_68648</name>
</gene>
<comment type="caution">
    <text evidence="7">The sequence shown here is derived from an EMBL/GenBank/DDBJ whole genome shotgun (WGS) entry which is preliminary data.</text>
</comment>
<feature type="transmembrane region" description="Helical" evidence="6">
    <location>
        <begin position="593"/>
        <end position="613"/>
    </location>
</feature>
<evidence type="ECO:0000313" key="7">
    <source>
        <dbReference type="EMBL" id="CAG2257383.1"/>
    </source>
</evidence>
<dbReference type="InterPro" id="IPR036259">
    <property type="entry name" value="MFS_trans_sf"/>
</dbReference>
<name>A0A8S3VM06_MYTED</name>
<dbReference type="EMBL" id="CAJPWZ010003328">
    <property type="protein sequence ID" value="CAG2257383.1"/>
    <property type="molecule type" value="Genomic_DNA"/>
</dbReference>
<dbReference type="GO" id="GO:0016020">
    <property type="term" value="C:membrane"/>
    <property type="evidence" value="ECO:0007669"/>
    <property type="project" value="UniProtKB-SubCell"/>
</dbReference>
<evidence type="ECO:0000256" key="6">
    <source>
        <dbReference type="SAM" id="Phobius"/>
    </source>
</evidence>
<protein>
    <submittedName>
        <fullName evidence="7">NRT</fullName>
    </submittedName>
</protein>
<comment type="subcellular location">
    <subcellularLocation>
        <location evidence="1">Membrane</location>
        <topology evidence="1">Multi-pass membrane protein</topology>
    </subcellularLocation>
</comment>